<accession>B6BGT8</accession>
<dbReference type="PROSITE" id="PS51257">
    <property type="entry name" value="PROKAR_LIPOPROTEIN"/>
    <property type="match status" value="1"/>
</dbReference>
<dbReference type="HOGENOM" id="CLU_002404_2_1_7"/>
<dbReference type="EMBL" id="AFRZ01000001">
    <property type="protein sequence ID" value="EHP29720.1"/>
    <property type="molecule type" value="Genomic_DNA"/>
</dbReference>
<sequence>MKILKSMMLFLTLFSSLIFLTACQGTRKPAFANYTVPDRPDYTPSIRKMSIAPQHITKLYNESKYYEIINHYESNKKPTNQINLTELSNLCQSYLKVKNYNKTFSCVDKMQTKYDSGDTTIVVMDGAFLISYIRSQAYLELSSFDKAILELKRARNEFKLPAASNFLKDNPADAPLVIAYAHNNQEAKARELLEVVMKNQASDKAAMKKRGMGSRMLMSNYIWMQSSMYMALKDYDKVYNLITKEYPSHDFSPVILGKINQDVFILPTHFMFAKALFELGKIKEAKKEYLRLLEKPKIKASGEMHTICLYDLGQIAYRDSESSKAVEYFKKAIDIIEEQRSSIHSEANKIGFVGDKQAVYKDIIKTLFESGEYSLAFEYVERSKSRALVDMLASKQNFSSNIVDTKETQKLLGELEKADTKLLAMNTSASEAYASKQRSLKLIKNEIQTEDKEFASLVTVNAINVKDTQKILQNGEVIVEYYYHGDTFYAFVVNQDKIKGFKLNIDAIDDEIKSFRIALQSTDVDDYKLLSKSLYNRLVKPLEKMLVTKNIVIIPHGRLHYLPFSALSSGKSFLIDDYGIRILPSATVMKFIKPSQKTKSVKLLAFGNPDLRNSEYDLPGAQKEVQAISGIVPNTKALVREQATETMFKKLSGNFNQFHFALHGTFDTKTPLKSGLMMAKDDKNDGYLSASELYDLKLDANLITLSACETGLGKVSNGDDVVGLTRGFLYAGAKSIVSSLWKVDDSGTLYLMEEFYKNMKQQNSRDALRQAQLTTKMKYKHPYYWAAFQLTGSAF</sequence>
<reference evidence="4 5" key="1">
    <citation type="journal article" date="2012" name="Proc. Natl. Acad. Sci. U.S.A.">
        <title>Genome and physiology of a model Epsilonproteobacterium responsible for sulfide detoxification in marine oxygen depletion zones.</title>
        <authorList>
            <person name="Grote J."/>
            <person name="Schott T."/>
            <person name="Bruckner C.G."/>
            <person name="Glockner F.O."/>
            <person name="Jost G."/>
            <person name="Teeling H."/>
            <person name="Labrenz M."/>
            <person name="Jurgens K."/>
        </authorList>
    </citation>
    <scope>NUCLEOTIDE SEQUENCE [LARGE SCALE GENOMIC DNA]</scope>
    <source>
        <strain evidence="4 5">GD1</strain>
    </source>
</reference>
<dbReference type="PROSITE" id="PS50005">
    <property type="entry name" value="TPR"/>
    <property type="match status" value="1"/>
</dbReference>
<dbReference type="PATRIC" id="fig|929558.5.peg.1188"/>
<gene>
    <name evidence="4" type="ORF">SMGD1_1196</name>
</gene>
<dbReference type="eggNOG" id="COG4995">
    <property type="taxonomic scope" value="Bacteria"/>
</dbReference>
<evidence type="ECO:0000313" key="4">
    <source>
        <dbReference type="EMBL" id="EHP29720.1"/>
    </source>
</evidence>
<feature type="signal peptide" evidence="2">
    <location>
        <begin position="1"/>
        <end position="32"/>
    </location>
</feature>
<organism evidence="4 5">
    <name type="scientific">Sulfurimonas gotlandica (strain DSM 19862 / JCM 16533 / GD1)</name>
    <dbReference type="NCBI Taxonomy" id="929558"/>
    <lineage>
        <taxon>Bacteria</taxon>
        <taxon>Pseudomonadati</taxon>
        <taxon>Campylobacterota</taxon>
        <taxon>Epsilonproteobacteria</taxon>
        <taxon>Campylobacterales</taxon>
        <taxon>Sulfurimonadaceae</taxon>
        <taxon>Sulfurimonas</taxon>
    </lineage>
</organism>
<dbReference type="OrthoDB" id="9761935at2"/>
<proteinExistence type="predicted"/>
<keyword evidence="1" id="KW-0802">TPR repeat</keyword>
<keyword evidence="2" id="KW-0732">Signal</keyword>
<evidence type="ECO:0000313" key="5">
    <source>
        <dbReference type="Proteomes" id="UP000006431"/>
    </source>
</evidence>
<feature type="repeat" description="TPR" evidence="1">
    <location>
        <begin position="306"/>
        <end position="339"/>
    </location>
</feature>
<keyword evidence="5" id="KW-1185">Reference proteome</keyword>
<evidence type="ECO:0000256" key="1">
    <source>
        <dbReference type="PROSITE-ProRule" id="PRU00339"/>
    </source>
</evidence>
<comment type="caution">
    <text evidence="4">The sequence shown here is derived from an EMBL/GenBank/DDBJ whole genome shotgun (WGS) entry which is preliminary data.</text>
</comment>
<evidence type="ECO:0000259" key="3">
    <source>
        <dbReference type="Pfam" id="PF12770"/>
    </source>
</evidence>
<dbReference type="PANTHER" id="PTHR10098:SF108">
    <property type="entry name" value="TETRATRICOPEPTIDE REPEAT PROTEIN 28"/>
    <property type="match status" value="1"/>
</dbReference>
<accession>H1FZA6</accession>
<dbReference type="STRING" id="929558.SMGD1_1196"/>
<feature type="domain" description="CHAT" evidence="3">
    <location>
        <begin position="531"/>
        <end position="793"/>
    </location>
</feature>
<dbReference type="SUPFAM" id="SSF48452">
    <property type="entry name" value="TPR-like"/>
    <property type="match status" value="1"/>
</dbReference>
<evidence type="ECO:0000256" key="2">
    <source>
        <dbReference type="SAM" id="SignalP"/>
    </source>
</evidence>
<dbReference type="Gene3D" id="1.25.40.10">
    <property type="entry name" value="Tetratricopeptide repeat domain"/>
    <property type="match status" value="2"/>
</dbReference>
<dbReference type="AlphaFoldDB" id="B6BGT8"/>
<dbReference type="InterPro" id="IPR011990">
    <property type="entry name" value="TPR-like_helical_dom_sf"/>
</dbReference>
<dbReference type="RefSeq" id="WP_008335384.1">
    <property type="nucleotide sequence ID" value="NZ_AFRZ01000001.1"/>
</dbReference>
<dbReference type="Proteomes" id="UP000006431">
    <property type="component" value="Unassembled WGS sequence"/>
</dbReference>
<name>B6BGT8_SULGG</name>
<dbReference type="InterPro" id="IPR024983">
    <property type="entry name" value="CHAT_dom"/>
</dbReference>
<dbReference type="InterPro" id="IPR019734">
    <property type="entry name" value="TPR_rpt"/>
</dbReference>
<feature type="chain" id="PRO_5002840984" evidence="2">
    <location>
        <begin position="33"/>
        <end position="795"/>
    </location>
</feature>
<protein>
    <submittedName>
        <fullName evidence="4">Protein containing Tetratricopeptide repeat (TPR) domain</fullName>
    </submittedName>
</protein>
<dbReference type="eggNOG" id="COG0457">
    <property type="taxonomic scope" value="Bacteria"/>
</dbReference>
<dbReference type="PANTHER" id="PTHR10098">
    <property type="entry name" value="RAPSYN-RELATED"/>
    <property type="match status" value="1"/>
</dbReference>
<dbReference type="Pfam" id="PF12770">
    <property type="entry name" value="CHAT"/>
    <property type="match status" value="1"/>
</dbReference>